<evidence type="ECO:0000313" key="2">
    <source>
        <dbReference type="Proteomes" id="UP000181962"/>
    </source>
</evidence>
<evidence type="ECO:0000313" key="1">
    <source>
        <dbReference type="EMBL" id="APG13787.1"/>
    </source>
</evidence>
<protein>
    <submittedName>
        <fullName evidence="1">Uncharacterized protein</fullName>
    </submittedName>
</protein>
<organism evidence="1 2">
    <name type="scientific">Bradyrhizobium japonicum</name>
    <dbReference type="NCBI Taxonomy" id="375"/>
    <lineage>
        <taxon>Bacteria</taxon>
        <taxon>Pseudomonadati</taxon>
        <taxon>Pseudomonadota</taxon>
        <taxon>Alphaproteobacteria</taxon>
        <taxon>Hyphomicrobiales</taxon>
        <taxon>Nitrobacteraceae</taxon>
        <taxon>Bradyrhizobium</taxon>
    </lineage>
</organism>
<dbReference type="EMBL" id="CP017637">
    <property type="protein sequence ID" value="APG13787.1"/>
    <property type="molecule type" value="Genomic_DNA"/>
</dbReference>
<reference evidence="1 2" key="1">
    <citation type="submission" date="2016-11" db="EMBL/GenBank/DDBJ databases">
        <title>Complete Genome Sequence of Bradyrhizobium sp. strain J5, an isolated from soybean nodule in Hokkaido.</title>
        <authorList>
            <person name="Kanehara K."/>
        </authorList>
    </citation>
    <scope>NUCLEOTIDE SEQUENCE [LARGE SCALE GENOMIC DNA]</scope>
    <source>
        <strain evidence="1 2">J5</strain>
    </source>
</reference>
<gene>
    <name evidence="1" type="ORF">BKD09_36090</name>
</gene>
<accession>A0A1L3FKB7</accession>
<proteinExistence type="predicted"/>
<name>A0A1L3FKB7_BRAJP</name>
<sequence>MKKRRNRFTQYQPLEERLVEHSTRLREEAKTLPPGAVRKAILRRAEQAEAGAHMSQWLRVPGSKRS</sequence>
<dbReference type="AlphaFoldDB" id="A0A1L3FKB7"/>
<dbReference type="Proteomes" id="UP000181962">
    <property type="component" value="Chromosome"/>
</dbReference>